<feature type="compositionally biased region" description="Acidic residues" evidence="1">
    <location>
        <begin position="181"/>
        <end position="193"/>
    </location>
</feature>
<feature type="region of interest" description="Disordered" evidence="1">
    <location>
        <begin position="181"/>
        <end position="201"/>
    </location>
</feature>
<sequence>MKVKMAMMTAMIKMALMKTYKVSNHFPSSSIALVPKGGRDCPDAGASELRLPLRILGFDAVSNAMIQLFMAWDQYGPDRRACEAEASDSDTASTGTDDTELPDDETVEAAILALEKLLSGPKEVIAPQQERKGERKERVPPRSVAPKDVKAVETVGMAPAEEIRIGRIMGKVVAVTMAMTDMDDEDRGGEEDRESTARSGEVSRATISLGFVVKDTGGPVLEFGMDLRRNSILIRGKYI</sequence>
<feature type="region of interest" description="Disordered" evidence="1">
    <location>
        <begin position="122"/>
        <end position="146"/>
    </location>
</feature>
<feature type="region of interest" description="Disordered" evidence="1">
    <location>
        <begin position="81"/>
        <end position="103"/>
    </location>
</feature>
<evidence type="ECO:0000313" key="3">
    <source>
        <dbReference type="Proteomes" id="UP001201980"/>
    </source>
</evidence>
<reference evidence="2" key="1">
    <citation type="submission" date="2022-07" db="EMBL/GenBank/DDBJ databases">
        <title>Draft genome sequence of Zalerion maritima ATCC 34329, a (micro)plastics degrading marine fungus.</title>
        <authorList>
            <person name="Paco A."/>
            <person name="Goncalves M.F.M."/>
            <person name="Rocha-Santos T.A.P."/>
            <person name="Alves A."/>
        </authorList>
    </citation>
    <scope>NUCLEOTIDE SEQUENCE</scope>
    <source>
        <strain evidence="2">ATCC 34329</strain>
    </source>
</reference>
<keyword evidence="3" id="KW-1185">Reference proteome</keyword>
<comment type="caution">
    <text evidence="2">The sequence shown here is derived from an EMBL/GenBank/DDBJ whole genome shotgun (WGS) entry which is preliminary data.</text>
</comment>
<organism evidence="2 3">
    <name type="scientific">Zalerion maritima</name>
    <dbReference type="NCBI Taxonomy" id="339359"/>
    <lineage>
        <taxon>Eukaryota</taxon>
        <taxon>Fungi</taxon>
        <taxon>Dikarya</taxon>
        <taxon>Ascomycota</taxon>
        <taxon>Pezizomycotina</taxon>
        <taxon>Sordariomycetes</taxon>
        <taxon>Lulworthiomycetidae</taxon>
        <taxon>Lulworthiales</taxon>
        <taxon>Lulworthiaceae</taxon>
        <taxon>Zalerion</taxon>
    </lineage>
</organism>
<feature type="compositionally biased region" description="Basic and acidic residues" evidence="1">
    <location>
        <begin position="129"/>
        <end position="146"/>
    </location>
</feature>
<dbReference type="EMBL" id="JAKWBI020000503">
    <property type="protein sequence ID" value="KAJ2894339.1"/>
    <property type="molecule type" value="Genomic_DNA"/>
</dbReference>
<proteinExistence type="predicted"/>
<dbReference type="AlphaFoldDB" id="A0AAD5WP05"/>
<gene>
    <name evidence="2" type="ORF">MKZ38_007715</name>
</gene>
<protein>
    <submittedName>
        <fullName evidence="2">Uncharacterized protein</fullName>
    </submittedName>
</protein>
<dbReference type="Proteomes" id="UP001201980">
    <property type="component" value="Unassembled WGS sequence"/>
</dbReference>
<evidence type="ECO:0000313" key="2">
    <source>
        <dbReference type="EMBL" id="KAJ2894339.1"/>
    </source>
</evidence>
<name>A0AAD5WP05_9PEZI</name>
<accession>A0AAD5WP05</accession>
<evidence type="ECO:0000256" key="1">
    <source>
        <dbReference type="SAM" id="MobiDB-lite"/>
    </source>
</evidence>